<feature type="compositionally biased region" description="Low complexity" evidence="1">
    <location>
        <begin position="1"/>
        <end position="15"/>
    </location>
</feature>
<evidence type="ECO:0000313" key="3">
    <source>
        <dbReference type="Proteomes" id="UP001063166"/>
    </source>
</evidence>
<reference evidence="2" key="1">
    <citation type="submission" date="2022-07" db="EMBL/GenBank/DDBJ databases">
        <title>The genome of Lyophyllum shimeji provides insight into the initial evolution of ectomycorrhizal fungal genome.</title>
        <authorList>
            <person name="Kobayashi Y."/>
            <person name="Shibata T."/>
            <person name="Hirakawa H."/>
            <person name="Shigenobu S."/>
            <person name="Nishiyama T."/>
            <person name="Yamada A."/>
            <person name="Hasebe M."/>
            <person name="Kawaguchi M."/>
        </authorList>
    </citation>
    <scope>NUCLEOTIDE SEQUENCE</scope>
    <source>
        <strain evidence="2">AT787</strain>
    </source>
</reference>
<organism evidence="2 3">
    <name type="scientific">Lyophyllum shimeji</name>
    <name type="common">Hon-shimeji</name>
    <name type="synonym">Tricholoma shimeji</name>
    <dbReference type="NCBI Taxonomy" id="47721"/>
    <lineage>
        <taxon>Eukaryota</taxon>
        <taxon>Fungi</taxon>
        <taxon>Dikarya</taxon>
        <taxon>Basidiomycota</taxon>
        <taxon>Agaricomycotina</taxon>
        <taxon>Agaricomycetes</taxon>
        <taxon>Agaricomycetidae</taxon>
        <taxon>Agaricales</taxon>
        <taxon>Tricholomatineae</taxon>
        <taxon>Lyophyllaceae</taxon>
        <taxon>Lyophyllum</taxon>
    </lineage>
</organism>
<evidence type="ECO:0000256" key="1">
    <source>
        <dbReference type="SAM" id="MobiDB-lite"/>
    </source>
</evidence>
<feature type="region of interest" description="Disordered" evidence="1">
    <location>
        <begin position="182"/>
        <end position="215"/>
    </location>
</feature>
<gene>
    <name evidence="2" type="ORF">LshimejAT787_1403260</name>
</gene>
<sequence length="551" mass="60223">MSSSSSIRSYHSSRSQIPTSYRTAYETDATPTASSFTDDKPKSEAKARFPFGFGFRALSPRPDIHIHPAHSDTPRPSVDSASSSSSGRSWLDLKERKVPPPLHLNGSNLHPRTLQEPPVIEIVAPGPPRVSSRLSSYTLDFESPVSLPPDSPDFHMPSEEEIRRRRHEKVMRTLGERIPSELVNRGPKIPNVTVFPDPPSDGGSHTARRETTKTKLARRASFTLSSLPNLSSVTSALLPVGHGRSKSRDPLDSPVSTPSATPTPRAFPHRAGQSSMVLRVRNAARSHTHPRPQSIGSPIAFATFHEAASASRSLHAPSQGNSDDRPSGRMAQQTEAERAAKLARRASISTATFLPSSPSRDGFLDLDPPSPRSPVHNSYRPESVSLEPTVYVHARRPRPESMAVMSPLVFAKHTSFVAPSSGNFTFVIDDEEEPSQNAAENDDDGNTAGSRTPPQCKLKAESDRHGGLGTFLGTGSRSRSNPHLPLHVRPDTPFQDGVPLEGDSAHLAPPTTWVAVKEQGMIQRKERRQGWSGEWNQGDMQEVIKKLRNLK</sequence>
<keyword evidence="3" id="KW-1185">Reference proteome</keyword>
<accession>A0A9P3PYH6</accession>
<feature type="compositionally biased region" description="Polar residues" evidence="1">
    <location>
        <begin position="310"/>
        <end position="321"/>
    </location>
</feature>
<feature type="region of interest" description="Disordered" evidence="1">
    <location>
        <begin position="60"/>
        <end position="113"/>
    </location>
</feature>
<feature type="compositionally biased region" description="Low complexity" evidence="1">
    <location>
        <begin position="253"/>
        <end position="264"/>
    </location>
</feature>
<feature type="region of interest" description="Disordered" evidence="1">
    <location>
        <begin position="1"/>
        <end position="43"/>
    </location>
</feature>
<feature type="region of interest" description="Disordered" evidence="1">
    <location>
        <begin position="239"/>
        <end position="274"/>
    </location>
</feature>
<feature type="compositionally biased region" description="Acidic residues" evidence="1">
    <location>
        <begin position="433"/>
        <end position="445"/>
    </location>
</feature>
<protein>
    <submittedName>
        <fullName evidence="2">Uncharacterized protein</fullName>
    </submittedName>
</protein>
<feature type="region of interest" description="Disordered" evidence="1">
    <location>
        <begin position="350"/>
        <end position="381"/>
    </location>
</feature>
<name>A0A9P3PYH6_LYOSH</name>
<comment type="caution">
    <text evidence="2">The sequence shown here is derived from an EMBL/GenBank/DDBJ whole genome shotgun (WGS) entry which is preliminary data.</text>
</comment>
<feature type="region of interest" description="Disordered" evidence="1">
    <location>
        <begin position="308"/>
        <end position="337"/>
    </location>
</feature>
<evidence type="ECO:0000313" key="2">
    <source>
        <dbReference type="EMBL" id="GLB43814.1"/>
    </source>
</evidence>
<feature type="region of interest" description="Disordered" evidence="1">
    <location>
        <begin position="433"/>
        <end position="467"/>
    </location>
</feature>
<feature type="compositionally biased region" description="Polar residues" evidence="1">
    <location>
        <begin position="350"/>
        <end position="359"/>
    </location>
</feature>
<feature type="compositionally biased region" description="Basic and acidic residues" evidence="1">
    <location>
        <begin position="62"/>
        <end position="73"/>
    </location>
</feature>
<dbReference type="AlphaFoldDB" id="A0A9P3PYH6"/>
<dbReference type="OrthoDB" id="3232670at2759"/>
<dbReference type="Proteomes" id="UP001063166">
    <property type="component" value="Unassembled WGS sequence"/>
</dbReference>
<dbReference type="EMBL" id="BRPK01000014">
    <property type="protein sequence ID" value="GLB43814.1"/>
    <property type="molecule type" value="Genomic_DNA"/>
</dbReference>
<proteinExistence type="predicted"/>
<feature type="compositionally biased region" description="Low complexity" evidence="1">
    <location>
        <begin position="77"/>
        <end position="89"/>
    </location>
</feature>